<keyword evidence="4" id="KW-1185">Reference proteome</keyword>
<proteinExistence type="predicted"/>
<dbReference type="Pfam" id="PF13470">
    <property type="entry name" value="PIN_3"/>
    <property type="match status" value="1"/>
</dbReference>
<dbReference type="KEGG" id="mfy:HH212_08425"/>
<dbReference type="InterPro" id="IPR058652">
    <property type="entry name" value="VapC50_C"/>
</dbReference>
<evidence type="ECO:0000313" key="4">
    <source>
        <dbReference type="Proteomes" id="UP000502415"/>
    </source>
</evidence>
<dbReference type="Pfam" id="PF26343">
    <property type="entry name" value="VapC50_C"/>
    <property type="match status" value="1"/>
</dbReference>
<protein>
    <submittedName>
        <fullName evidence="3">PIN domain-containing protein</fullName>
    </submittedName>
</protein>
<accession>A0A7Z2VW54</accession>
<dbReference type="Proteomes" id="UP000502415">
    <property type="component" value="Chromosome"/>
</dbReference>
<evidence type="ECO:0000313" key="3">
    <source>
        <dbReference type="EMBL" id="QJE00050.1"/>
    </source>
</evidence>
<dbReference type="RefSeq" id="WP_169434997.1">
    <property type="nucleotide sequence ID" value="NZ_CP051685.1"/>
</dbReference>
<dbReference type="InterPro" id="IPR002716">
    <property type="entry name" value="PIN_dom"/>
</dbReference>
<sequence length="192" mass="21739">MAGYYRYTAVLDACVLYPAPLRDVLLSLASAGLYGARWTAAIQDEWIRNLHAKRPDLDKARLLHTAALMSSAIEDAVIQHYEYLIPTLNLPDPDDRHVLAAAIVGHADAIITFNRKDFPDDKVARHEIDILHPDDFLVAQYDLDQIRMLSVIKDCRTKLKKPPKSADEYILTLEQQGLPQMCQLLRHAITLI</sequence>
<gene>
    <name evidence="3" type="ORF">HH212_08425</name>
</gene>
<organism evidence="3 4">
    <name type="scientific">Massilia forsythiae</name>
    <dbReference type="NCBI Taxonomy" id="2728020"/>
    <lineage>
        <taxon>Bacteria</taxon>
        <taxon>Pseudomonadati</taxon>
        <taxon>Pseudomonadota</taxon>
        <taxon>Betaproteobacteria</taxon>
        <taxon>Burkholderiales</taxon>
        <taxon>Oxalobacteraceae</taxon>
        <taxon>Telluria group</taxon>
        <taxon>Massilia</taxon>
    </lineage>
</organism>
<reference evidence="3 4" key="1">
    <citation type="submission" date="2020-04" db="EMBL/GenBank/DDBJ databases">
        <title>Genome sequencing of novel species.</title>
        <authorList>
            <person name="Heo J."/>
            <person name="Kim S.-J."/>
            <person name="Kim J.-S."/>
            <person name="Hong S.-B."/>
            <person name="Kwon S.-W."/>
        </authorList>
    </citation>
    <scope>NUCLEOTIDE SEQUENCE [LARGE SCALE GENOMIC DNA]</scope>
    <source>
        <strain evidence="3 4">GN2-R2</strain>
    </source>
</reference>
<dbReference type="AlphaFoldDB" id="A0A7Z2VW54"/>
<feature type="domain" description="PIN" evidence="1">
    <location>
        <begin position="9"/>
        <end position="116"/>
    </location>
</feature>
<evidence type="ECO:0000259" key="2">
    <source>
        <dbReference type="Pfam" id="PF26343"/>
    </source>
</evidence>
<dbReference type="EMBL" id="CP051685">
    <property type="protein sequence ID" value="QJE00050.1"/>
    <property type="molecule type" value="Genomic_DNA"/>
</dbReference>
<name>A0A7Z2VW54_9BURK</name>
<feature type="domain" description="VapC50 C-terminal" evidence="2">
    <location>
        <begin position="133"/>
        <end position="186"/>
    </location>
</feature>
<evidence type="ECO:0000259" key="1">
    <source>
        <dbReference type="Pfam" id="PF13470"/>
    </source>
</evidence>